<evidence type="ECO:0000313" key="3">
    <source>
        <dbReference type="Proteomes" id="UP000075920"/>
    </source>
</evidence>
<feature type="region of interest" description="Disordered" evidence="1">
    <location>
        <begin position="66"/>
        <end position="113"/>
    </location>
</feature>
<dbReference type="EnsemblMetazoa" id="AMIN001991-RA">
    <property type="protein sequence ID" value="AMIN001991-PA"/>
    <property type="gene ID" value="AMIN001991"/>
</dbReference>
<dbReference type="AlphaFoldDB" id="A0A182VV96"/>
<evidence type="ECO:0000256" key="1">
    <source>
        <dbReference type="SAM" id="MobiDB-lite"/>
    </source>
</evidence>
<reference evidence="2" key="2">
    <citation type="submission" date="2020-05" db="UniProtKB">
        <authorList>
            <consortium name="EnsemblMetazoa"/>
        </authorList>
    </citation>
    <scope>IDENTIFICATION</scope>
    <source>
        <strain evidence="2">MINIMUS1</strain>
    </source>
</reference>
<dbReference type="VEuPathDB" id="VectorBase:AMIN001991"/>
<sequence length="113" mass="12790">MEQIWHELEQCFLPKKESDTLVVIEPDIERQIVNSNQLREVSWVSAQNPPMERTGTAHQQMGGIVSPAFRSSPIPFLTNPKTSHPGRDDRAQLEGYGTPRDQSANSSYSNQRL</sequence>
<reference evidence="3" key="1">
    <citation type="submission" date="2013-03" db="EMBL/GenBank/DDBJ databases">
        <title>The Genome Sequence of Anopheles minimus MINIMUS1.</title>
        <authorList>
            <consortium name="The Broad Institute Genomics Platform"/>
            <person name="Neafsey D.E."/>
            <person name="Walton C."/>
            <person name="Walker B."/>
            <person name="Young S.K."/>
            <person name="Zeng Q."/>
            <person name="Gargeya S."/>
            <person name="Fitzgerald M."/>
            <person name="Haas B."/>
            <person name="Abouelleil A."/>
            <person name="Allen A.W."/>
            <person name="Alvarado L."/>
            <person name="Arachchi H.M."/>
            <person name="Berlin A.M."/>
            <person name="Chapman S.B."/>
            <person name="Gainer-Dewar J."/>
            <person name="Goldberg J."/>
            <person name="Griggs A."/>
            <person name="Gujja S."/>
            <person name="Hansen M."/>
            <person name="Howarth C."/>
            <person name="Imamovic A."/>
            <person name="Ireland A."/>
            <person name="Larimer J."/>
            <person name="McCowan C."/>
            <person name="Murphy C."/>
            <person name="Pearson M."/>
            <person name="Poon T.W."/>
            <person name="Priest M."/>
            <person name="Roberts A."/>
            <person name="Saif S."/>
            <person name="Shea T."/>
            <person name="Sisk P."/>
            <person name="Sykes S."/>
            <person name="Wortman J."/>
            <person name="Nusbaum C."/>
            <person name="Birren B."/>
        </authorList>
    </citation>
    <scope>NUCLEOTIDE SEQUENCE [LARGE SCALE GENOMIC DNA]</scope>
    <source>
        <strain evidence="3">MINIMUS1</strain>
    </source>
</reference>
<protein>
    <submittedName>
        <fullName evidence="2">Uncharacterized protein</fullName>
    </submittedName>
</protein>
<proteinExistence type="predicted"/>
<dbReference type="Proteomes" id="UP000075920">
    <property type="component" value="Unassembled WGS sequence"/>
</dbReference>
<accession>A0A182VV96</accession>
<keyword evidence="3" id="KW-1185">Reference proteome</keyword>
<organism evidence="2 3">
    <name type="scientific">Anopheles minimus</name>
    <dbReference type="NCBI Taxonomy" id="112268"/>
    <lineage>
        <taxon>Eukaryota</taxon>
        <taxon>Metazoa</taxon>
        <taxon>Ecdysozoa</taxon>
        <taxon>Arthropoda</taxon>
        <taxon>Hexapoda</taxon>
        <taxon>Insecta</taxon>
        <taxon>Pterygota</taxon>
        <taxon>Neoptera</taxon>
        <taxon>Endopterygota</taxon>
        <taxon>Diptera</taxon>
        <taxon>Nematocera</taxon>
        <taxon>Culicoidea</taxon>
        <taxon>Culicidae</taxon>
        <taxon>Anophelinae</taxon>
        <taxon>Anopheles</taxon>
    </lineage>
</organism>
<evidence type="ECO:0000313" key="2">
    <source>
        <dbReference type="EnsemblMetazoa" id="AMIN001991-PA"/>
    </source>
</evidence>
<name>A0A182VV96_9DIPT</name>
<feature type="compositionally biased region" description="Polar residues" evidence="1">
    <location>
        <begin position="100"/>
        <end position="113"/>
    </location>
</feature>